<evidence type="ECO:0000313" key="9">
    <source>
        <dbReference type="RefSeq" id="XP_016931112.4"/>
    </source>
</evidence>
<evidence type="ECO:0000259" key="7">
    <source>
        <dbReference type="PROSITE" id="PS50950"/>
    </source>
</evidence>
<reference evidence="9" key="1">
    <citation type="submission" date="2025-08" db="UniProtKB">
        <authorList>
            <consortium name="RefSeq"/>
        </authorList>
    </citation>
    <scope>IDENTIFICATION</scope>
</reference>
<dbReference type="SUPFAM" id="SSF57716">
    <property type="entry name" value="Glucocorticoid receptor-like (DNA-binding domain)"/>
    <property type="match status" value="1"/>
</dbReference>
<evidence type="ECO:0000256" key="5">
    <source>
        <dbReference type="PROSITE-ProRule" id="PRU00309"/>
    </source>
</evidence>
<evidence type="ECO:0000256" key="1">
    <source>
        <dbReference type="ARBA" id="ARBA00022723"/>
    </source>
</evidence>
<dbReference type="SMART" id="SM00980">
    <property type="entry name" value="THAP"/>
    <property type="match status" value="1"/>
</dbReference>
<dbReference type="Pfam" id="PF05485">
    <property type="entry name" value="THAP"/>
    <property type="match status" value="1"/>
</dbReference>
<dbReference type="SMART" id="SM00692">
    <property type="entry name" value="DM3"/>
    <property type="match status" value="1"/>
</dbReference>
<dbReference type="InterPro" id="IPR006612">
    <property type="entry name" value="THAP_Znf"/>
</dbReference>
<dbReference type="PANTHER" id="PTHR46600">
    <property type="entry name" value="THAP DOMAIN-CONTAINING"/>
    <property type="match status" value="1"/>
</dbReference>
<feature type="region of interest" description="Disordered" evidence="6">
    <location>
        <begin position="73"/>
        <end position="134"/>
    </location>
</feature>
<evidence type="ECO:0000256" key="4">
    <source>
        <dbReference type="ARBA" id="ARBA00023125"/>
    </source>
</evidence>
<evidence type="ECO:0000256" key="3">
    <source>
        <dbReference type="ARBA" id="ARBA00022833"/>
    </source>
</evidence>
<keyword evidence="4 5" id="KW-0238">DNA-binding</keyword>
<dbReference type="AlphaFoldDB" id="A0AB39ZAC5"/>
<evidence type="ECO:0000313" key="8">
    <source>
        <dbReference type="Proteomes" id="UP001652628"/>
    </source>
</evidence>
<dbReference type="GeneID" id="108010709"/>
<gene>
    <name evidence="9" type="primary">LOC108010709</name>
</gene>
<feature type="compositionally biased region" description="Basic and acidic residues" evidence="6">
    <location>
        <begin position="93"/>
        <end position="106"/>
    </location>
</feature>
<keyword evidence="2 5" id="KW-0863">Zinc-finger</keyword>
<dbReference type="PROSITE" id="PS50950">
    <property type="entry name" value="ZF_THAP"/>
    <property type="match status" value="1"/>
</dbReference>
<name>A0AB39ZAC5_DROSZ</name>
<evidence type="ECO:0000256" key="6">
    <source>
        <dbReference type="SAM" id="MobiDB-lite"/>
    </source>
</evidence>
<keyword evidence="8" id="KW-1185">Reference proteome</keyword>
<feature type="compositionally biased region" description="Polar residues" evidence="6">
    <location>
        <begin position="107"/>
        <end position="118"/>
    </location>
</feature>
<protein>
    <submittedName>
        <fullName evidence="9">Uncharacterized protein isoform X1</fullName>
    </submittedName>
</protein>
<sequence length="256" mass="29592">MRCAVKNCGNNNRNSNRRKWRFFHFPREQTHLQKWMDFCQRDSINPATACICNEHFAPGDFERNMQYELGFSRKNPTKLKPGSLPSLNRPQKLAKDKAGRTKKDSKNVSIAKSGNFAHTDSESFQEEPQSPHSHETIEIQLCNFTTDFVDLEESSSSDYNEVVELISTPQRSPSSQPFKDADTSQHHRHLEVEILDPLNPQSNAKDHVEIIDSDGDNYVKHLEHEVSSLKREVFFLKSERKKLMVEIQNLKALIPR</sequence>
<keyword evidence="3" id="KW-0862">Zinc</keyword>
<accession>A0AB39ZAC5</accession>
<dbReference type="PANTHER" id="PTHR46600:SF11">
    <property type="entry name" value="THAP DOMAIN-CONTAINING PROTEIN 10"/>
    <property type="match status" value="1"/>
</dbReference>
<dbReference type="InterPro" id="IPR026516">
    <property type="entry name" value="THAP1/10"/>
</dbReference>
<dbReference type="Proteomes" id="UP001652628">
    <property type="component" value="Chromosome 3"/>
</dbReference>
<evidence type="ECO:0000256" key="2">
    <source>
        <dbReference type="ARBA" id="ARBA00022771"/>
    </source>
</evidence>
<dbReference type="RefSeq" id="XP_016931112.4">
    <property type="nucleotide sequence ID" value="XM_017075623.4"/>
</dbReference>
<organism evidence="8 9">
    <name type="scientific">Drosophila suzukii</name>
    <name type="common">Spotted-wing drosophila fruit fly</name>
    <dbReference type="NCBI Taxonomy" id="28584"/>
    <lineage>
        <taxon>Eukaryota</taxon>
        <taxon>Metazoa</taxon>
        <taxon>Ecdysozoa</taxon>
        <taxon>Arthropoda</taxon>
        <taxon>Hexapoda</taxon>
        <taxon>Insecta</taxon>
        <taxon>Pterygota</taxon>
        <taxon>Neoptera</taxon>
        <taxon>Endopterygota</taxon>
        <taxon>Diptera</taxon>
        <taxon>Brachycera</taxon>
        <taxon>Muscomorpha</taxon>
        <taxon>Ephydroidea</taxon>
        <taxon>Drosophilidae</taxon>
        <taxon>Drosophila</taxon>
        <taxon>Sophophora</taxon>
    </lineage>
</organism>
<proteinExistence type="predicted"/>
<dbReference type="GO" id="GO:0043565">
    <property type="term" value="F:sequence-specific DNA binding"/>
    <property type="evidence" value="ECO:0007669"/>
    <property type="project" value="InterPro"/>
</dbReference>
<keyword evidence="1" id="KW-0479">Metal-binding</keyword>
<dbReference type="GO" id="GO:0008270">
    <property type="term" value="F:zinc ion binding"/>
    <property type="evidence" value="ECO:0007669"/>
    <property type="project" value="UniProtKB-KW"/>
</dbReference>
<feature type="domain" description="THAP-type" evidence="7">
    <location>
        <begin position="1"/>
        <end position="88"/>
    </location>
</feature>